<reference evidence="4" key="1">
    <citation type="submission" date="2016-10" db="EMBL/GenBank/DDBJ databases">
        <authorList>
            <person name="Varghese N."/>
            <person name="Submissions S."/>
        </authorList>
    </citation>
    <scope>NUCLEOTIDE SEQUENCE [LARGE SCALE GENOMIC DNA]</scope>
    <source>
        <strain evidence="4">ATCC 23835</strain>
    </source>
</reference>
<dbReference type="EMBL" id="LT629777">
    <property type="protein sequence ID" value="SDT10802.1"/>
    <property type="molecule type" value="Genomic_DNA"/>
</dbReference>
<dbReference type="GeneID" id="300208908"/>
<protein>
    <recommendedName>
        <fullName evidence="2">MoxR-vWA-beta-propeller ternary system domain-containing protein</fullName>
    </recommendedName>
</protein>
<evidence type="ECO:0000259" key="2">
    <source>
        <dbReference type="Pfam" id="PF19922"/>
    </source>
</evidence>
<feature type="region of interest" description="Disordered" evidence="1">
    <location>
        <begin position="291"/>
        <end position="323"/>
    </location>
</feature>
<evidence type="ECO:0000256" key="1">
    <source>
        <dbReference type="SAM" id="MobiDB-lite"/>
    </source>
</evidence>
<dbReference type="InterPro" id="IPR045547">
    <property type="entry name" value="bpX6"/>
</dbReference>
<dbReference type="RefSeq" id="WP_090207889.1">
    <property type="nucleotide sequence ID" value="NZ_LT629777.1"/>
</dbReference>
<accession>A0A1H1XNR6</accession>
<dbReference type="AlphaFoldDB" id="A0A1H1XNR6"/>
<evidence type="ECO:0000313" key="4">
    <source>
        <dbReference type="Proteomes" id="UP000199524"/>
    </source>
</evidence>
<sequence>MTDAHAISIRRPGLSGWRQVEALWFPRERFDEASSQLQIIRHWQLGSRAYRFAEGDLLCFRAPQSMPCDRLSPWPLIRQGRALCSAWLEPAEINQLPLADLWLIRDARVQALNLADAQALQPGQWFDLGDYGLLETYDCTEVLPEPVLEVWEPQDIRQVLGDVVGAPSAERDSVLKALEAVRTSGNKTSSGTVKDPGATDRSPGPITPGRTWLVPGLVAVVILLIYWQDPYDAASAPGAKPTAVTSASASAGFDPLWFIGSAVVVTAVLWLLRRLMRQRIEAERQALVTRARERQQAPPGQAAATHANSAVSVPEHRTNKPGPLSRWRQWLSRMAMASHLDTLLNRQHAAYMQRMLDMFEQGDIETALRHAIPLGGEPSSEPALGALKARDNLAVGKVGGRVLGVNMADDLQAHLRQLYRRTFEGLDRQGRIEEAVYVLAELLHVRQEALDYLEKHQRYSQAAELALTWDMPPATIVRLLCLADDWPRALQVARRDQAFAAAVLSLQADWPQAAERLRLEWAQMLVGQGDWLAAVEVIWPLPAERERARQWLLAAEAAGGSLAAAALVKRAVLLPDTLAVHEPYLRALRDDPERADERAVLAIELICISPATRTVRLLAAAVVHAVLADQAAGHLGLTARDLSALVKLSGDEWLKLDMPSGAIASTRPSALQPVIPALRWSAPAPGNHALYDAVPLRDGDYLVALGESGAAVVDRLGVIRQRFAVPASHLVIGSNRRIALALAQRDTVWRISKLDLVTGQARDLGVLALAFFARRFDGIAWTIATRTQVRVVDIDKDFATLWHVGDLPGPLMQLEATADHEFWLLGLADGATEQWTYQLPERRLISREPEPRRIHPDTAQRAYHLGEYLEYWFEPLTDERMELVVSGRKALQRFRFPELLEDVQTHLFGNEQWLVAQFMTGAEGNRFHFLERARSQVCASLDWPPEHGLRVCRLGADWVFIDHRGRLFHLNVDNGRALGLSIH</sequence>
<feature type="region of interest" description="Disordered" evidence="1">
    <location>
        <begin position="185"/>
        <end position="207"/>
    </location>
</feature>
<gene>
    <name evidence="3" type="ORF">SAMN05216598_3993</name>
</gene>
<keyword evidence="4" id="KW-1185">Reference proteome</keyword>
<proteinExistence type="predicted"/>
<feature type="domain" description="MoxR-vWA-beta-propeller ternary system" evidence="2">
    <location>
        <begin position="9"/>
        <end position="177"/>
    </location>
</feature>
<dbReference type="Proteomes" id="UP000199524">
    <property type="component" value="Chromosome I"/>
</dbReference>
<dbReference type="Pfam" id="PF19922">
    <property type="entry name" value="bpX6"/>
    <property type="match status" value="1"/>
</dbReference>
<organism evidence="3 4">
    <name type="scientific">Pseudomonas asplenii</name>
    <dbReference type="NCBI Taxonomy" id="53407"/>
    <lineage>
        <taxon>Bacteria</taxon>
        <taxon>Pseudomonadati</taxon>
        <taxon>Pseudomonadota</taxon>
        <taxon>Gammaproteobacteria</taxon>
        <taxon>Pseudomonadales</taxon>
        <taxon>Pseudomonadaceae</taxon>
        <taxon>Pseudomonas</taxon>
    </lineage>
</organism>
<name>A0A1H1XNR6_9PSED</name>
<evidence type="ECO:0000313" key="3">
    <source>
        <dbReference type="EMBL" id="SDT10802.1"/>
    </source>
</evidence>